<dbReference type="PANTHER" id="PTHR37530:SF1">
    <property type="entry name" value="OUTER MEMBRANE PROTEIN SLP"/>
    <property type="match status" value="1"/>
</dbReference>
<reference evidence="1 2" key="1">
    <citation type="journal article" date="2011" name="J. Bacteriol.">
        <title>Genome sequence of the mercury-methylating and pleomorphic Desulfovibrio africanus Strain Walvis Bay.</title>
        <authorList>
            <person name="Brown S.D."/>
            <person name="Wall J.D."/>
            <person name="Kucken A.M."/>
            <person name="Gilmour C.C."/>
            <person name="Podar M."/>
            <person name="Brandt C.C."/>
            <person name="Teshima H."/>
            <person name="Detter J.C."/>
            <person name="Han C.S."/>
            <person name="Land M.L."/>
            <person name="Lucas S."/>
            <person name="Han J."/>
            <person name="Pennacchio L."/>
            <person name="Nolan M."/>
            <person name="Pitluck S."/>
            <person name="Woyke T."/>
            <person name="Goodwin L."/>
            <person name="Palumbo A.V."/>
            <person name="Elias D.A."/>
        </authorList>
    </citation>
    <scope>NUCLEOTIDE SEQUENCE [LARGE SCALE GENOMIC DNA]</scope>
    <source>
        <strain evidence="1 2">Walvis Bay</strain>
    </source>
</reference>
<dbReference type="Proteomes" id="UP000007844">
    <property type="component" value="Chromosome"/>
</dbReference>
<evidence type="ECO:0000313" key="2">
    <source>
        <dbReference type="Proteomes" id="UP000007844"/>
    </source>
</evidence>
<keyword evidence="2" id="KW-1185">Reference proteome</keyword>
<dbReference type="KEGG" id="daf:Desaf_1751"/>
<dbReference type="RefSeq" id="WP_014259848.1">
    <property type="nucleotide sequence ID" value="NC_016629.1"/>
</dbReference>
<dbReference type="InterPro" id="IPR004658">
    <property type="entry name" value="OMP_Slp"/>
</dbReference>
<name>F3Z1X9_DESAF</name>
<gene>
    <name evidence="1" type="ORF">Desaf_1751</name>
</gene>
<dbReference type="STRING" id="690850.Desaf_1751"/>
<dbReference type="Pfam" id="PF03843">
    <property type="entry name" value="Slp"/>
    <property type="match status" value="1"/>
</dbReference>
<proteinExistence type="predicted"/>
<dbReference type="HOGENOM" id="CLU_100924_2_1_7"/>
<organism evidence="1 2">
    <name type="scientific">Desulfocurvibacter africanus subsp. africanus str. Walvis Bay</name>
    <dbReference type="NCBI Taxonomy" id="690850"/>
    <lineage>
        <taxon>Bacteria</taxon>
        <taxon>Pseudomonadati</taxon>
        <taxon>Thermodesulfobacteriota</taxon>
        <taxon>Desulfovibrionia</taxon>
        <taxon>Desulfovibrionales</taxon>
        <taxon>Desulfovibrionaceae</taxon>
        <taxon>Desulfocurvibacter</taxon>
    </lineage>
</organism>
<protein>
    <submittedName>
        <fullName evidence="1">Outer membrane lipoprotein Slp</fullName>
    </submittedName>
</protein>
<accession>F3Z1X9</accession>
<dbReference type="PANTHER" id="PTHR37530">
    <property type="entry name" value="OUTER MEMBRANE PROTEIN SLP"/>
    <property type="match status" value="1"/>
</dbReference>
<dbReference type="EMBL" id="CP003221">
    <property type="protein sequence ID" value="EGJ50087.1"/>
    <property type="molecule type" value="Genomic_DNA"/>
</dbReference>
<dbReference type="AlphaFoldDB" id="F3Z1X9"/>
<dbReference type="eggNOG" id="COG3065">
    <property type="taxonomic scope" value="Bacteria"/>
</dbReference>
<dbReference type="PIRSF" id="PIRSF004982">
    <property type="entry name" value="SlP"/>
    <property type="match status" value="1"/>
</dbReference>
<evidence type="ECO:0000313" key="1">
    <source>
        <dbReference type="EMBL" id="EGJ50087.1"/>
    </source>
</evidence>
<sequence length="180" mass="20239" precursor="true">MNIDPFWARLLAIIAAAFVAALVLSSCGSRLPKDMRITPTTLADPLQVAERPGAYTNSTVLWGGRIVSLRPGREGTELEVLQFELNSSDRPESSQRTGGRFLVRTPAFLDPALYAPGREVTVAGTLEGSETRPVGERPYVYPVVVSNNVYLWPERAPYRDPYYDPWGPRFYFGYGVYRYW</sequence>
<dbReference type="GO" id="GO:0019867">
    <property type="term" value="C:outer membrane"/>
    <property type="evidence" value="ECO:0007669"/>
    <property type="project" value="InterPro"/>
</dbReference>
<keyword evidence="1" id="KW-0449">Lipoprotein</keyword>